<name>A0AA38HG72_9TREE</name>
<feature type="transmembrane region" description="Helical" evidence="6">
    <location>
        <begin position="88"/>
        <end position="106"/>
    </location>
</feature>
<feature type="transmembrane region" description="Helical" evidence="6">
    <location>
        <begin position="344"/>
        <end position="363"/>
    </location>
</feature>
<dbReference type="PROSITE" id="PS50850">
    <property type="entry name" value="MFS"/>
    <property type="match status" value="1"/>
</dbReference>
<keyword evidence="3 6" id="KW-0812">Transmembrane</keyword>
<feature type="transmembrane region" description="Helical" evidence="6">
    <location>
        <begin position="280"/>
        <end position="300"/>
    </location>
</feature>
<sequence length="497" mass="55090">MTSQHLDIDEKIHGAEHVEYGSNSPATGSVSDIENPGGVDEKKLLRKTDYHIVPWLSLLYLLSFLDRTNIGNANLFGLSVDLKLDPNQYSACLAIFFAFYVIFEVPSNMVMKAWRPSMWLPTIMLAWGVVMVGMGFVKDFNSLLVTRVFLGITEAGLFPGVSFFLTQWYRRYEINLRIALFFSAATAAGAFGGLLARVINFMDGIAGYQGWRWIFILEGIATVIVAIASFWMLYDYPDTAKFLTPDERKFLQARLLLDNDGCSSEFKLKFVKDAFLDWKVWMFAVMFQGALMPVYCFSLFSPTLTANLGYTAATAQLMSVPPYVLAALTTVAAGYVSDRIQRRGIVAIVCASVGMVGFLLLLTNNNSQANFAGLFLAAAGVYPLIPVVVSWGANNSGGSLRKGTAAAIIVSFGNAGGVISSFVYPSTDRPLYQKGHALNVAYCAIVIVTAAFMQWYLARQNRIKDERNANRGHAWTAEEKKAYEDDGDKVDWFRYTI</sequence>
<dbReference type="GO" id="GO:0022857">
    <property type="term" value="F:transmembrane transporter activity"/>
    <property type="evidence" value="ECO:0007669"/>
    <property type="project" value="InterPro"/>
</dbReference>
<evidence type="ECO:0000256" key="1">
    <source>
        <dbReference type="ARBA" id="ARBA00004141"/>
    </source>
</evidence>
<dbReference type="FunFam" id="1.20.1250.20:FF:000034">
    <property type="entry name" value="MFS general substrate transporter"/>
    <property type="match status" value="1"/>
</dbReference>
<protein>
    <submittedName>
        <fullName evidence="8">High-affinity nicotinic acid transporter</fullName>
    </submittedName>
</protein>
<dbReference type="AlphaFoldDB" id="A0AA38HG72"/>
<organism evidence="8 9">
    <name type="scientific">Dioszegia hungarica</name>
    <dbReference type="NCBI Taxonomy" id="4972"/>
    <lineage>
        <taxon>Eukaryota</taxon>
        <taxon>Fungi</taxon>
        <taxon>Dikarya</taxon>
        <taxon>Basidiomycota</taxon>
        <taxon>Agaricomycotina</taxon>
        <taxon>Tremellomycetes</taxon>
        <taxon>Tremellales</taxon>
        <taxon>Bulleribasidiaceae</taxon>
        <taxon>Dioszegia</taxon>
    </lineage>
</organism>
<dbReference type="PANTHER" id="PTHR43791">
    <property type="entry name" value="PERMEASE-RELATED"/>
    <property type="match status" value="1"/>
</dbReference>
<evidence type="ECO:0000256" key="2">
    <source>
        <dbReference type="ARBA" id="ARBA00022448"/>
    </source>
</evidence>
<evidence type="ECO:0000313" key="8">
    <source>
        <dbReference type="EMBL" id="KAI9639892.1"/>
    </source>
</evidence>
<dbReference type="GO" id="GO:0016020">
    <property type="term" value="C:membrane"/>
    <property type="evidence" value="ECO:0007669"/>
    <property type="project" value="UniProtKB-SubCell"/>
</dbReference>
<dbReference type="Pfam" id="PF07690">
    <property type="entry name" value="MFS_1"/>
    <property type="match status" value="1"/>
</dbReference>
<dbReference type="InterPro" id="IPR011701">
    <property type="entry name" value="MFS"/>
</dbReference>
<feature type="transmembrane region" description="Helical" evidence="6">
    <location>
        <begin position="178"/>
        <end position="199"/>
    </location>
</feature>
<dbReference type="RefSeq" id="XP_052949669.1">
    <property type="nucleotide sequence ID" value="XM_053086074.1"/>
</dbReference>
<accession>A0AA38HG72</accession>
<evidence type="ECO:0000256" key="5">
    <source>
        <dbReference type="ARBA" id="ARBA00023136"/>
    </source>
</evidence>
<feature type="domain" description="Major facilitator superfamily (MFS) profile" evidence="7">
    <location>
        <begin position="52"/>
        <end position="462"/>
    </location>
</feature>
<proteinExistence type="predicted"/>
<dbReference type="EMBL" id="JAKWFO010000001">
    <property type="protein sequence ID" value="KAI9639892.1"/>
    <property type="molecule type" value="Genomic_DNA"/>
</dbReference>
<dbReference type="InterPro" id="IPR036259">
    <property type="entry name" value="MFS_trans_sf"/>
</dbReference>
<feature type="transmembrane region" description="Helical" evidence="6">
    <location>
        <begin position="52"/>
        <end position="68"/>
    </location>
</feature>
<keyword evidence="2" id="KW-0813">Transport</keyword>
<feature type="transmembrane region" description="Helical" evidence="6">
    <location>
        <begin position="320"/>
        <end position="337"/>
    </location>
</feature>
<evidence type="ECO:0000256" key="3">
    <source>
        <dbReference type="ARBA" id="ARBA00022692"/>
    </source>
</evidence>
<dbReference type="FunFam" id="1.20.1250.20:FF:000068">
    <property type="entry name" value="MFS general substrate transporter"/>
    <property type="match status" value="1"/>
</dbReference>
<feature type="transmembrane region" description="Helical" evidence="6">
    <location>
        <begin position="143"/>
        <end position="166"/>
    </location>
</feature>
<dbReference type="InterPro" id="IPR020846">
    <property type="entry name" value="MFS_dom"/>
</dbReference>
<dbReference type="Proteomes" id="UP001164286">
    <property type="component" value="Unassembled WGS sequence"/>
</dbReference>
<comment type="caution">
    <text evidence="8">The sequence shown here is derived from an EMBL/GenBank/DDBJ whole genome shotgun (WGS) entry which is preliminary data.</text>
</comment>
<dbReference type="PANTHER" id="PTHR43791:SF19">
    <property type="entry name" value="TRANSPORTER, PUTATIVE (AFU_ORTHOLOGUE AFUA_1G01812)-RELATED"/>
    <property type="match status" value="1"/>
</dbReference>
<keyword evidence="5 6" id="KW-0472">Membrane</keyword>
<feature type="transmembrane region" description="Helical" evidence="6">
    <location>
        <begin position="211"/>
        <end position="234"/>
    </location>
</feature>
<dbReference type="GeneID" id="77725275"/>
<comment type="subcellular location">
    <subcellularLocation>
        <location evidence="1">Membrane</location>
        <topology evidence="1">Multi-pass membrane protein</topology>
    </subcellularLocation>
</comment>
<evidence type="ECO:0000259" key="7">
    <source>
        <dbReference type="PROSITE" id="PS50850"/>
    </source>
</evidence>
<feature type="transmembrane region" description="Helical" evidence="6">
    <location>
        <begin position="436"/>
        <end position="457"/>
    </location>
</feature>
<keyword evidence="9" id="KW-1185">Reference proteome</keyword>
<reference evidence="8" key="1">
    <citation type="journal article" date="2022" name="G3 (Bethesda)">
        <title>High quality genome of the basidiomycete yeast Dioszegia hungarica PDD-24b-2 isolated from cloud water.</title>
        <authorList>
            <person name="Jarrige D."/>
            <person name="Haridas S."/>
            <person name="Bleykasten-Grosshans C."/>
            <person name="Joly M."/>
            <person name="Nadalig T."/>
            <person name="Sancelme M."/>
            <person name="Vuilleumier S."/>
            <person name="Grigoriev I.V."/>
            <person name="Amato P."/>
            <person name="Bringel F."/>
        </authorList>
    </citation>
    <scope>NUCLEOTIDE SEQUENCE</scope>
    <source>
        <strain evidence="8">PDD-24b-2</strain>
    </source>
</reference>
<feature type="transmembrane region" description="Helical" evidence="6">
    <location>
        <begin position="369"/>
        <end position="393"/>
    </location>
</feature>
<evidence type="ECO:0000256" key="6">
    <source>
        <dbReference type="SAM" id="Phobius"/>
    </source>
</evidence>
<keyword evidence="4 6" id="KW-1133">Transmembrane helix</keyword>
<dbReference type="Gene3D" id="1.20.1250.20">
    <property type="entry name" value="MFS general substrate transporter like domains"/>
    <property type="match status" value="2"/>
</dbReference>
<gene>
    <name evidence="8" type="ORF">MKK02DRAFT_19315</name>
</gene>
<dbReference type="SUPFAM" id="SSF103473">
    <property type="entry name" value="MFS general substrate transporter"/>
    <property type="match status" value="1"/>
</dbReference>
<feature type="transmembrane region" description="Helical" evidence="6">
    <location>
        <begin position="405"/>
        <end position="424"/>
    </location>
</feature>
<evidence type="ECO:0000313" key="9">
    <source>
        <dbReference type="Proteomes" id="UP001164286"/>
    </source>
</evidence>
<feature type="transmembrane region" description="Helical" evidence="6">
    <location>
        <begin position="118"/>
        <end position="137"/>
    </location>
</feature>
<evidence type="ECO:0000256" key="4">
    <source>
        <dbReference type="ARBA" id="ARBA00022989"/>
    </source>
</evidence>